<dbReference type="PANTHER" id="PTHR38590">
    <property type="entry name" value="BLL0828 PROTEIN"/>
    <property type="match status" value="1"/>
</dbReference>
<dbReference type="Pfam" id="PF04480">
    <property type="entry name" value="DUF559"/>
    <property type="match status" value="1"/>
</dbReference>
<sequence length="122" mass="14797">MKRKYNHQNKPHLTQKRKFLRNNSTKAEIRLWQYVKNKQINGLKFRRQYSIYNFILDFYCPAKKIAIELDGEIHKNPISEQKDHQRDFLLEKLGIKVLRFENDMVFKNPEIIVNAILDHIKT</sequence>
<gene>
    <name evidence="2" type="ORF">ACFQ39_10850</name>
</gene>
<evidence type="ECO:0000313" key="2">
    <source>
        <dbReference type="EMBL" id="MFD1316118.1"/>
    </source>
</evidence>
<protein>
    <submittedName>
        <fullName evidence="2">Endonuclease domain-containing protein</fullName>
    </submittedName>
</protein>
<name>A0ABW3Y2M6_9FLAO</name>
<dbReference type="Proteomes" id="UP001597201">
    <property type="component" value="Unassembled WGS sequence"/>
</dbReference>
<keyword evidence="3" id="KW-1185">Reference proteome</keyword>
<accession>A0ABW3Y2M6</accession>
<dbReference type="PANTHER" id="PTHR38590:SF1">
    <property type="entry name" value="BLL0828 PROTEIN"/>
    <property type="match status" value="1"/>
</dbReference>
<dbReference type="SUPFAM" id="SSF52980">
    <property type="entry name" value="Restriction endonuclease-like"/>
    <property type="match status" value="1"/>
</dbReference>
<keyword evidence="2" id="KW-0255">Endonuclease</keyword>
<feature type="domain" description="DUF559" evidence="1">
    <location>
        <begin position="13"/>
        <end position="120"/>
    </location>
</feature>
<keyword evidence="2" id="KW-0378">Hydrolase</keyword>
<comment type="caution">
    <text evidence="2">The sequence shown here is derived from an EMBL/GenBank/DDBJ whole genome shotgun (WGS) entry which is preliminary data.</text>
</comment>
<dbReference type="InterPro" id="IPR007569">
    <property type="entry name" value="DUF559"/>
</dbReference>
<evidence type="ECO:0000313" key="3">
    <source>
        <dbReference type="Proteomes" id="UP001597201"/>
    </source>
</evidence>
<reference evidence="3" key="1">
    <citation type="journal article" date="2019" name="Int. J. Syst. Evol. Microbiol.">
        <title>The Global Catalogue of Microorganisms (GCM) 10K type strain sequencing project: providing services to taxonomists for standard genome sequencing and annotation.</title>
        <authorList>
            <consortium name="The Broad Institute Genomics Platform"/>
            <consortium name="The Broad Institute Genome Sequencing Center for Infectious Disease"/>
            <person name="Wu L."/>
            <person name="Ma J."/>
        </authorList>
    </citation>
    <scope>NUCLEOTIDE SEQUENCE [LARGE SCALE GENOMIC DNA]</scope>
    <source>
        <strain evidence="3">CCUG 61485</strain>
    </source>
</reference>
<proteinExistence type="predicted"/>
<organism evidence="2 3">
    <name type="scientific">Namhaeicola litoreus</name>
    <dbReference type="NCBI Taxonomy" id="1052145"/>
    <lineage>
        <taxon>Bacteria</taxon>
        <taxon>Pseudomonadati</taxon>
        <taxon>Bacteroidota</taxon>
        <taxon>Flavobacteriia</taxon>
        <taxon>Flavobacteriales</taxon>
        <taxon>Flavobacteriaceae</taxon>
        <taxon>Namhaeicola</taxon>
    </lineage>
</organism>
<dbReference type="RefSeq" id="WP_377178932.1">
    <property type="nucleotide sequence ID" value="NZ_JBHTMY010000003.1"/>
</dbReference>
<dbReference type="EMBL" id="JBHTMY010000003">
    <property type="protein sequence ID" value="MFD1316118.1"/>
    <property type="molecule type" value="Genomic_DNA"/>
</dbReference>
<dbReference type="InterPro" id="IPR011335">
    <property type="entry name" value="Restrct_endonuc-II-like"/>
</dbReference>
<evidence type="ECO:0000259" key="1">
    <source>
        <dbReference type="Pfam" id="PF04480"/>
    </source>
</evidence>
<dbReference type="CDD" id="cd01038">
    <property type="entry name" value="Endonuclease_DUF559"/>
    <property type="match status" value="1"/>
</dbReference>
<dbReference type="InterPro" id="IPR047216">
    <property type="entry name" value="Endonuclease_DUF559_bact"/>
</dbReference>
<dbReference type="Gene3D" id="3.40.960.10">
    <property type="entry name" value="VSR Endonuclease"/>
    <property type="match status" value="1"/>
</dbReference>
<dbReference type="GO" id="GO:0004519">
    <property type="term" value="F:endonuclease activity"/>
    <property type="evidence" value="ECO:0007669"/>
    <property type="project" value="UniProtKB-KW"/>
</dbReference>
<keyword evidence="2" id="KW-0540">Nuclease</keyword>